<gene>
    <name evidence="2" type="ORF">BJX68DRAFT_169077</name>
</gene>
<dbReference type="Proteomes" id="UP001610444">
    <property type="component" value="Unassembled WGS sequence"/>
</dbReference>
<dbReference type="GeneID" id="98152187"/>
<evidence type="ECO:0000256" key="1">
    <source>
        <dbReference type="SAM" id="MobiDB-lite"/>
    </source>
</evidence>
<evidence type="ECO:0000313" key="3">
    <source>
        <dbReference type="Proteomes" id="UP001610444"/>
    </source>
</evidence>
<feature type="compositionally biased region" description="Low complexity" evidence="1">
    <location>
        <begin position="165"/>
        <end position="200"/>
    </location>
</feature>
<proteinExistence type="predicted"/>
<feature type="compositionally biased region" description="Polar residues" evidence="1">
    <location>
        <begin position="64"/>
        <end position="78"/>
    </location>
</feature>
<dbReference type="EMBL" id="JBFXLR010000055">
    <property type="protein sequence ID" value="KAL2841780.1"/>
    <property type="molecule type" value="Genomic_DNA"/>
</dbReference>
<accession>A0ABR4JP23</accession>
<protein>
    <submittedName>
        <fullName evidence="2">Uncharacterized protein</fullName>
    </submittedName>
</protein>
<evidence type="ECO:0000313" key="2">
    <source>
        <dbReference type="EMBL" id="KAL2841780.1"/>
    </source>
</evidence>
<feature type="compositionally biased region" description="Polar residues" evidence="1">
    <location>
        <begin position="108"/>
        <end position="117"/>
    </location>
</feature>
<feature type="region of interest" description="Disordered" evidence="1">
    <location>
        <begin position="63"/>
        <end position="200"/>
    </location>
</feature>
<name>A0ABR4JP23_9EURO</name>
<reference evidence="2 3" key="1">
    <citation type="submission" date="2024-07" db="EMBL/GenBank/DDBJ databases">
        <title>Section-level genome sequencing and comparative genomics of Aspergillus sections Usti and Cavernicolus.</title>
        <authorList>
            <consortium name="Lawrence Berkeley National Laboratory"/>
            <person name="Nybo J.L."/>
            <person name="Vesth T.C."/>
            <person name="Theobald S."/>
            <person name="Frisvad J.C."/>
            <person name="Larsen T.O."/>
            <person name="Kjaerboelling I."/>
            <person name="Rothschild-Mancinelli K."/>
            <person name="Lyhne E.K."/>
            <person name="Kogle M.E."/>
            <person name="Barry K."/>
            <person name="Clum A."/>
            <person name="Na H."/>
            <person name="Ledsgaard L."/>
            <person name="Lin J."/>
            <person name="Lipzen A."/>
            <person name="Kuo A."/>
            <person name="Riley R."/>
            <person name="Mondo S."/>
            <person name="LaButti K."/>
            <person name="Haridas S."/>
            <person name="Pangalinan J."/>
            <person name="Salamov A.A."/>
            <person name="Simmons B.A."/>
            <person name="Magnuson J.K."/>
            <person name="Chen J."/>
            <person name="Drula E."/>
            <person name="Henrissat B."/>
            <person name="Wiebenga A."/>
            <person name="Lubbers R.J."/>
            <person name="Gomes A.C."/>
            <person name="Macurrencykelacurrency M.R."/>
            <person name="Stajich J."/>
            <person name="Grigoriev I.V."/>
            <person name="Mortensen U.H."/>
            <person name="De vries R.P."/>
            <person name="Baker S.E."/>
            <person name="Andersen M.R."/>
        </authorList>
    </citation>
    <scope>NUCLEOTIDE SEQUENCE [LARGE SCALE GENOMIC DNA]</scope>
    <source>
        <strain evidence="2 3">CBS 756.74</strain>
    </source>
</reference>
<sequence>MPPQPTVQHTETMSLEIRTTTTKPPASIVFAHNHPNFPKGETIPLSPGSPYRLSCKYEVKITHTPKQAQETRATNNPPSLAATRGPSSTATKAIPASNGKHQHPPARASSSATQSAKSGIPALNPSSTSAPAIKTKQPGAASSVTTAPRANANGPIVSRTKPEATRAISTRAAPAATDATTSSCKNDSRSTTSSSGSSVRYRSANDHDCYWCDCPKLPLPSGLVPMTSLAGEGLEHSRHPVGVAERNMAWDARYSVVHPPADILPPGPEDEYECARVTQRRVHIKSNTVRNLSGPQWVHQVESWTESTSRDQNNNIHFIRESHNLEQILR</sequence>
<comment type="caution">
    <text evidence="2">The sequence shown here is derived from an EMBL/GenBank/DDBJ whole genome shotgun (WGS) entry which is preliminary data.</text>
</comment>
<organism evidence="2 3">
    <name type="scientific">Aspergillus pseudodeflectus</name>
    <dbReference type="NCBI Taxonomy" id="176178"/>
    <lineage>
        <taxon>Eukaryota</taxon>
        <taxon>Fungi</taxon>
        <taxon>Dikarya</taxon>
        <taxon>Ascomycota</taxon>
        <taxon>Pezizomycotina</taxon>
        <taxon>Eurotiomycetes</taxon>
        <taxon>Eurotiomycetidae</taxon>
        <taxon>Eurotiales</taxon>
        <taxon>Aspergillaceae</taxon>
        <taxon>Aspergillus</taxon>
        <taxon>Aspergillus subgen. Nidulantes</taxon>
    </lineage>
</organism>
<keyword evidence="3" id="KW-1185">Reference proteome</keyword>
<dbReference type="RefSeq" id="XP_070894736.1">
    <property type="nucleotide sequence ID" value="XM_071037023.1"/>
</dbReference>